<dbReference type="EMBL" id="CP030840">
    <property type="protein sequence ID" value="AXC13677.1"/>
    <property type="molecule type" value="Genomic_DNA"/>
</dbReference>
<protein>
    <submittedName>
        <fullName evidence="1">Uncharacterized protein</fullName>
    </submittedName>
</protein>
<evidence type="ECO:0000313" key="1">
    <source>
        <dbReference type="EMBL" id="AXC13677.1"/>
    </source>
</evidence>
<dbReference type="Gene3D" id="3.40.50.1820">
    <property type="entry name" value="alpha/beta hydrolase"/>
    <property type="match status" value="1"/>
</dbReference>
<dbReference type="AlphaFoldDB" id="A0A2Z5G4L2"/>
<keyword evidence="2" id="KW-1185">Reference proteome</keyword>
<name>A0A2Z5G4L2_9BACT</name>
<sequence length="52" mass="5675">MGNDDLGWTDFCSDCKVFRVPGDHQTMLQTDNNAMLLSTLLDLMTAGRPGGD</sequence>
<gene>
    <name evidence="1" type="ORF">ACPOL_4404</name>
</gene>
<dbReference type="InterPro" id="IPR029058">
    <property type="entry name" value="AB_hydrolase_fold"/>
</dbReference>
<proteinExistence type="predicted"/>
<organism evidence="1 2">
    <name type="scientific">Acidisarcina polymorpha</name>
    <dbReference type="NCBI Taxonomy" id="2211140"/>
    <lineage>
        <taxon>Bacteria</taxon>
        <taxon>Pseudomonadati</taxon>
        <taxon>Acidobacteriota</taxon>
        <taxon>Terriglobia</taxon>
        <taxon>Terriglobales</taxon>
        <taxon>Acidobacteriaceae</taxon>
        <taxon>Acidisarcina</taxon>
    </lineage>
</organism>
<evidence type="ECO:0000313" key="2">
    <source>
        <dbReference type="Proteomes" id="UP000253606"/>
    </source>
</evidence>
<reference evidence="1 2" key="1">
    <citation type="journal article" date="2018" name="Front. Microbiol.">
        <title>Hydrolytic Capabilities as a Key to Environmental Success: Chitinolytic and Cellulolytic Acidobacteria From Acidic Sub-arctic Soils and Boreal Peatlands.</title>
        <authorList>
            <person name="Belova S.E."/>
            <person name="Ravin N.V."/>
            <person name="Pankratov T.A."/>
            <person name="Rakitin A.L."/>
            <person name="Ivanova A.A."/>
            <person name="Beletsky A.V."/>
            <person name="Mardanov A.V."/>
            <person name="Sinninghe Damste J.S."/>
            <person name="Dedysh S.N."/>
        </authorList>
    </citation>
    <scope>NUCLEOTIDE SEQUENCE [LARGE SCALE GENOMIC DNA]</scope>
    <source>
        <strain evidence="1 2">SBC82</strain>
    </source>
</reference>
<dbReference type="KEGG" id="abas:ACPOL_4404"/>
<dbReference type="Proteomes" id="UP000253606">
    <property type="component" value="Chromosome"/>
</dbReference>
<accession>A0A2Z5G4L2</accession>